<dbReference type="EMBL" id="JALIDZ010000010">
    <property type="protein sequence ID" value="MCT8974021.1"/>
    <property type="molecule type" value="Genomic_DNA"/>
</dbReference>
<evidence type="ECO:0000256" key="1">
    <source>
        <dbReference type="SAM" id="SignalP"/>
    </source>
</evidence>
<evidence type="ECO:0000313" key="3">
    <source>
        <dbReference type="Proteomes" id="UP001320898"/>
    </source>
</evidence>
<dbReference type="Proteomes" id="UP001320898">
    <property type="component" value="Unassembled WGS sequence"/>
</dbReference>
<proteinExistence type="predicted"/>
<name>A0AAW5R154_9HYPH</name>
<dbReference type="AlphaFoldDB" id="A0AAW5R154"/>
<dbReference type="InterPro" id="IPR006597">
    <property type="entry name" value="Sel1-like"/>
</dbReference>
<comment type="caution">
    <text evidence="2">The sequence shown here is derived from an EMBL/GenBank/DDBJ whole genome shotgun (WGS) entry which is preliminary data.</text>
</comment>
<accession>A0AAW5R154</accession>
<reference evidence="2 3" key="1">
    <citation type="submission" date="2022-04" db="EMBL/GenBank/DDBJ databases">
        <authorList>
            <person name="Ye Y.-Q."/>
            <person name="Du Z.-J."/>
        </authorList>
    </citation>
    <scope>NUCLEOTIDE SEQUENCE [LARGE SCALE GENOMIC DNA]</scope>
    <source>
        <strain evidence="2 3">A6E488</strain>
    </source>
</reference>
<dbReference type="SMART" id="SM00671">
    <property type="entry name" value="SEL1"/>
    <property type="match status" value="4"/>
</dbReference>
<dbReference type="SUPFAM" id="SSF81901">
    <property type="entry name" value="HCP-like"/>
    <property type="match status" value="1"/>
</dbReference>
<dbReference type="Pfam" id="PF08238">
    <property type="entry name" value="Sel1"/>
    <property type="match status" value="4"/>
</dbReference>
<dbReference type="Gene3D" id="1.25.40.10">
    <property type="entry name" value="Tetratricopeptide repeat domain"/>
    <property type="match status" value="2"/>
</dbReference>
<dbReference type="PANTHER" id="PTHR11102">
    <property type="entry name" value="SEL-1-LIKE PROTEIN"/>
    <property type="match status" value="1"/>
</dbReference>
<evidence type="ECO:0000313" key="2">
    <source>
        <dbReference type="EMBL" id="MCT8974021.1"/>
    </source>
</evidence>
<dbReference type="InterPro" id="IPR050767">
    <property type="entry name" value="Sel1_AlgK"/>
</dbReference>
<dbReference type="GO" id="GO:0036503">
    <property type="term" value="P:ERAD pathway"/>
    <property type="evidence" value="ECO:0007669"/>
    <property type="project" value="TreeGrafter"/>
</dbReference>
<keyword evidence="3" id="KW-1185">Reference proteome</keyword>
<sequence length="268" mass="28804">MWTVKLVAAGVVTAAVFAAAPARALDPSLPLAPDASPVDAFRMGAELYSSGDRTSAFNAFEFAASKGHAIAQWKLGKMYAEGDGVQEDDYKAFQMFSAIADEHADDNPYTPSARVVADAFVNLANYYKTGIANTGVKPDVSRAVDLFTHAATYFGDADAQYNLARIYLDGEGGVGSDSVRAVRWLSLAARKNHVAAQATLGEVLIYGNGVRPLPEKGYMWIVVARENATPKNRDWVLAVDHRVSAVLTDEQKAVGSALAQSWIDKSRN</sequence>
<gene>
    <name evidence="2" type="ORF">MUB46_19325</name>
</gene>
<protein>
    <submittedName>
        <fullName evidence="2">Sel1 repeat family protein</fullName>
    </submittedName>
</protein>
<dbReference type="PANTHER" id="PTHR11102:SF147">
    <property type="entry name" value="SEL1L ADAPTOR SUBUNIT OF ERAD E3 UBIQUITIN LIGASE"/>
    <property type="match status" value="1"/>
</dbReference>
<keyword evidence="1" id="KW-0732">Signal</keyword>
<dbReference type="RefSeq" id="WP_261617607.1">
    <property type="nucleotide sequence ID" value="NZ_JALIDZ010000010.1"/>
</dbReference>
<organism evidence="2 3">
    <name type="scientific">Microbaculum marinisediminis</name>
    <dbReference type="NCBI Taxonomy" id="2931392"/>
    <lineage>
        <taxon>Bacteria</taxon>
        <taxon>Pseudomonadati</taxon>
        <taxon>Pseudomonadota</taxon>
        <taxon>Alphaproteobacteria</taxon>
        <taxon>Hyphomicrobiales</taxon>
        <taxon>Tepidamorphaceae</taxon>
        <taxon>Microbaculum</taxon>
    </lineage>
</organism>
<feature type="chain" id="PRO_5044003387" evidence="1">
    <location>
        <begin position="25"/>
        <end position="268"/>
    </location>
</feature>
<feature type="signal peptide" evidence="1">
    <location>
        <begin position="1"/>
        <end position="24"/>
    </location>
</feature>
<dbReference type="InterPro" id="IPR011990">
    <property type="entry name" value="TPR-like_helical_dom_sf"/>
</dbReference>